<proteinExistence type="predicted"/>
<reference evidence="2" key="1">
    <citation type="journal article" date="2019" name="Sci. Rep.">
        <title>Draft genome of Tanacetum cinerariifolium, the natural source of mosquito coil.</title>
        <authorList>
            <person name="Yamashiro T."/>
            <person name="Shiraishi A."/>
            <person name="Satake H."/>
            <person name="Nakayama K."/>
        </authorList>
    </citation>
    <scope>NUCLEOTIDE SEQUENCE</scope>
</reference>
<protein>
    <submittedName>
        <fullName evidence="2">Uncharacterized protein</fullName>
    </submittedName>
</protein>
<evidence type="ECO:0000256" key="1">
    <source>
        <dbReference type="SAM" id="MobiDB-lite"/>
    </source>
</evidence>
<organism evidence="2">
    <name type="scientific">Tanacetum cinerariifolium</name>
    <name type="common">Dalmatian daisy</name>
    <name type="synonym">Chrysanthemum cinerariifolium</name>
    <dbReference type="NCBI Taxonomy" id="118510"/>
    <lineage>
        <taxon>Eukaryota</taxon>
        <taxon>Viridiplantae</taxon>
        <taxon>Streptophyta</taxon>
        <taxon>Embryophyta</taxon>
        <taxon>Tracheophyta</taxon>
        <taxon>Spermatophyta</taxon>
        <taxon>Magnoliopsida</taxon>
        <taxon>eudicotyledons</taxon>
        <taxon>Gunneridae</taxon>
        <taxon>Pentapetalae</taxon>
        <taxon>asterids</taxon>
        <taxon>campanulids</taxon>
        <taxon>Asterales</taxon>
        <taxon>Asteraceae</taxon>
        <taxon>Asteroideae</taxon>
        <taxon>Anthemideae</taxon>
        <taxon>Anthemidinae</taxon>
        <taxon>Tanacetum</taxon>
    </lineage>
</organism>
<evidence type="ECO:0000313" key="2">
    <source>
        <dbReference type="EMBL" id="GFD13929.1"/>
    </source>
</evidence>
<name>A0A699TY39_TANCI</name>
<accession>A0A699TY39</accession>
<sequence>FQPSGGYHVVPPPITGTFMPPKPDLVFHTAPSAIETDHSAFTVQLSPSKPAQDLSHINRPSAPIIED</sequence>
<gene>
    <name evidence="2" type="ORF">Tci_885898</name>
</gene>
<feature type="non-terminal residue" evidence="2">
    <location>
        <position position="1"/>
    </location>
</feature>
<feature type="region of interest" description="Disordered" evidence="1">
    <location>
        <begin position="46"/>
        <end position="67"/>
    </location>
</feature>
<comment type="caution">
    <text evidence="2">The sequence shown here is derived from an EMBL/GenBank/DDBJ whole genome shotgun (WGS) entry which is preliminary data.</text>
</comment>
<dbReference type="EMBL" id="BKCJ011275858">
    <property type="protein sequence ID" value="GFD13929.1"/>
    <property type="molecule type" value="Genomic_DNA"/>
</dbReference>
<dbReference type="AlphaFoldDB" id="A0A699TY39"/>